<evidence type="ECO:0000313" key="2">
    <source>
        <dbReference type="Proteomes" id="UP000886501"/>
    </source>
</evidence>
<accession>A0ACB6ZNG7</accession>
<proteinExistence type="predicted"/>
<dbReference type="EMBL" id="MU117978">
    <property type="protein sequence ID" value="KAF9651089.1"/>
    <property type="molecule type" value="Genomic_DNA"/>
</dbReference>
<protein>
    <submittedName>
        <fullName evidence="1">Uncharacterized protein</fullName>
    </submittedName>
</protein>
<keyword evidence="2" id="KW-1185">Reference proteome</keyword>
<name>A0ACB6ZNG7_THEGA</name>
<gene>
    <name evidence="1" type="ORF">BDM02DRAFT_961652</name>
</gene>
<sequence length="181" mass="20728">MPNGPGYHNRQLGIAANVRGLLRSLSPSTYDEIAPKIEYWIDYAITERFTTTKSLAELVSSMAWERVDSGWEVSRFLKEFRDAPHRPEQVRPFVDDLCLHILRWFAIASADHLQVDHWRYHTNDSIANSGSFGFINAASFVGHLIERGLLDHELVRRHLAKPLTTSQKDDLELAIRANAIY</sequence>
<dbReference type="Proteomes" id="UP000886501">
    <property type="component" value="Unassembled WGS sequence"/>
</dbReference>
<evidence type="ECO:0000313" key="1">
    <source>
        <dbReference type="EMBL" id="KAF9651089.1"/>
    </source>
</evidence>
<organism evidence="1 2">
    <name type="scientific">Thelephora ganbajun</name>
    <name type="common">Ganba fungus</name>
    <dbReference type="NCBI Taxonomy" id="370292"/>
    <lineage>
        <taxon>Eukaryota</taxon>
        <taxon>Fungi</taxon>
        <taxon>Dikarya</taxon>
        <taxon>Basidiomycota</taxon>
        <taxon>Agaricomycotina</taxon>
        <taxon>Agaricomycetes</taxon>
        <taxon>Thelephorales</taxon>
        <taxon>Thelephoraceae</taxon>
        <taxon>Thelephora</taxon>
    </lineage>
</organism>
<comment type="caution">
    <text evidence="1">The sequence shown here is derived from an EMBL/GenBank/DDBJ whole genome shotgun (WGS) entry which is preliminary data.</text>
</comment>
<reference evidence="1" key="2">
    <citation type="journal article" date="2020" name="Nat. Commun.">
        <title>Large-scale genome sequencing of mycorrhizal fungi provides insights into the early evolution of symbiotic traits.</title>
        <authorList>
            <person name="Miyauchi S."/>
            <person name="Kiss E."/>
            <person name="Kuo A."/>
            <person name="Drula E."/>
            <person name="Kohler A."/>
            <person name="Sanchez-Garcia M."/>
            <person name="Morin E."/>
            <person name="Andreopoulos B."/>
            <person name="Barry K.W."/>
            <person name="Bonito G."/>
            <person name="Buee M."/>
            <person name="Carver A."/>
            <person name="Chen C."/>
            <person name="Cichocki N."/>
            <person name="Clum A."/>
            <person name="Culley D."/>
            <person name="Crous P.W."/>
            <person name="Fauchery L."/>
            <person name="Girlanda M."/>
            <person name="Hayes R.D."/>
            <person name="Keri Z."/>
            <person name="LaButti K."/>
            <person name="Lipzen A."/>
            <person name="Lombard V."/>
            <person name="Magnuson J."/>
            <person name="Maillard F."/>
            <person name="Murat C."/>
            <person name="Nolan M."/>
            <person name="Ohm R.A."/>
            <person name="Pangilinan J."/>
            <person name="Pereira M.F."/>
            <person name="Perotto S."/>
            <person name="Peter M."/>
            <person name="Pfister S."/>
            <person name="Riley R."/>
            <person name="Sitrit Y."/>
            <person name="Stielow J.B."/>
            <person name="Szollosi G."/>
            <person name="Zifcakova L."/>
            <person name="Stursova M."/>
            <person name="Spatafora J.W."/>
            <person name="Tedersoo L."/>
            <person name="Vaario L.M."/>
            <person name="Yamada A."/>
            <person name="Yan M."/>
            <person name="Wang P."/>
            <person name="Xu J."/>
            <person name="Bruns T."/>
            <person name="Baldrian P."/>
            <person name="Vilgalys R."/>
            <person name="Dunand C."/>
            <person name="Henrissat B."/>
            <person name="Grigoriev I.V."/>
            <person name="Hibbett D."/>
            <person name="Nagy L.G."/>
            <person name="Martin F.M."/>
        </authorList>
    </citation>
    <scope>NUCLEOTIDE SEQUENCE</scope>
    <source>
        <strain evidence="1">P2</strain>
    </source>
</reference>
<reference evidence="1" key="1">
    <citation type="submission" date="2019-10" db="EMBL/GenBank/DDBJ databases">
        <authorList>
            <consortium name="DOE Joint Genome Institute"/>
            <person name="Kuo A."/>
            <person name="Miyauchi S."/>
            <person name="Kiss E."/>
            <person name="Drula E."/>
            <person name="Kohler A."/>
            <person name="Sanchez-Garcia M."/>
            <person name="Andreopoulos B."/>
            <person name="Barry K.W."/>
            <person name="Bonito G."/>
            <person name="Buee M."/>
            <person name="Carver A."/>
            <person name="Chen C."/>
            <person name="Cichocki N."/>
            <person name="Clum A."/>
            <person name="Culley D."/>
            <person name="Crous P.W."/>
            <person name="Fauchery L."/>
            <person name="Girlanda M."/>
            <person name="Hayes R."/>
            <person name="Keri Z."/>
            <person name="Labutti K."/>
            <person name="Lipzen A."/>
            <person name="Lombard V."/>
            <person name="Magnuson J."/>
            <person name="Maillard F."/>
            <person name="Morin E."/>
            <person name="Murat C."/>
            <person name="Nolan M."/>
            <person name="Ohm R."/>
            <person name="Pangilinan J."/>
            <person name="Pereira M."/>
            <person name="Perotto S."/>
            <person name="Peter M."/>
            <person name="Riley R."/>
            <person name="Sitrit Y."/>
            <person name="Stielow B."/>
            <person name="Szollosi G."/>
            <person name="Zifcakova L."/>
            <person name="Stursova M."/>
            <person name="Spatafora J.W."/>
            <person name="Tedersoo L."/>
            <person name="Vaario L.-M."/>
            <person name="Yamada A."/>
            <person name="Yan M."/>
            <person name="Wang P."/>
            <person name="Xu J."/>
            <person name="Bruns T."/>
            <person name="Baldrian P."/>
            <person name="Vilgalys R."/>
            <person name="Henrissat B."/>
            <person name="Grigoriev I.V."/>
            <person name="Hibbett D."/>
            <person name="Nagy L.G."/>
            <person name="Martin F.M."/>
        </authorList>
    </citation>
    <scope>NUCLEOTIDE SEQUENCE</scope>
    <source>
        <strain evidence="1">P2</strain>
    </source>
</reference>